<keyword evidence="2" id="KW-1185">Reference proteome</keyword>
<name>A0A8R1E5H6_CAEJA</name>
<protein>
    <submittedName>
        <fullName evidence="1">Uncharacterized protein</fullName>
    </submittedName>
</protein>
<proteinExistence type="predicted"/>
<evidence type="ECO:0000313" key="2">
    <source>
        <dbReference type="Proteomes" id="UP000005237"/>
    </source>
</evidence>
<dbReference type="EnsemblMetazoa" id="CJA23737.1">
    <property type="protein sequence ID" value="CJA23737.1"/>
    <property type="gene ID" value="WBGene00179309"/>
</dbReference>
<dbReference type="AlphaFoldDB" id="A0A8R1E5H6"/>
<reference evidence="1" key="2">
    <citation type="submission" date="2022-06" db="UniProtKB">
        <authorList>
            <consortium name="EnsemblMetazoa"/>
        </authorList>
    </citation>
    <scope>IDENTIFICATION</scope>
    <source>
        <strain evidence="1">DF5081</strain>
    </source>
</reference>
<sequence length="110" mass="12731">MQITEQAKFIEDVFFNSIIIIKHHVPLFRIYSNRQNCSSNLSTKVALSINAINIFIDLTTAFIYNSPRIASKYQGLINPRRLQFSQHGSQVLLFANEHQTMLFSRKLDLT</sequence>
<accession>A0A8R1E5H6</accession>
<reference evidence="2" key="1">
    <citation type="submission" date="2010-08" db="EMBL/GenBank/DDBJ databases">
        <authorList>
            <consortium name="Caenorhabditis japonica Sequencing Consortium"/>
            <person name="Wilson R.K."/>
        </authorList>
    </citation>
    <scope>NUCLEOTIDE SEQUENCE [LARGE SCALE GENOMIC DNA]</scope>
    <source>
        <strain evidence="2">DF5081</strain>
    </source>
</reference>
<organism evidence="1 2">
    <name type="scientific">Caenorhabditis japonica</name>
    <dbReference type="NCBI Taxonomy" id="281687"/>
    <lineage>
        <taxon>Eukaryota</taxon>
        <taxon>Metazoa</taxon>
        <taxon>Ecdysozoa</taxon>
        <taxon>Nematoda</taxon>
        <taxon>Chromadorea</taxon>
        <taxon>Rhabditida</taxon>
        <taxon>Rhabditina</taxon>
        <taxon>Rhabditomorpha</taxon>
        <taxon>Rhabditoidea</taxon>
        <taxon>Rhabditidae</taxon>
        <taxon>Peloderinae</taxon>
        <taxon>Caenorhabditis</taxon>
    </lineage>
</organism>
<dbReference type="Proteomes" id="UP000005237">
    <property type="component" value="Unassembled WGS sequence"/>
</dbReference>
<evidence type="ECO:0000313" key="1">
    <source>
        <dbReference type="EnsemblMetazoa" id="CJA23737.1"/>
    </source>
</evidence>